<keyword evidence="2" id="KW-0378">Hydrolase</keyword>
<organism evidence="2 3">
    <name type="scientific">Candidatus Roizmanbacteria bacterium GW2011_GWA2_35_19</name>
    <dbReference type="NCBI Taxonomy" id="1618478"/>
    <lineage>
        <taxon>Bacteria</taxon>
        <taxon>Candidatus Roizmaniibacteriota</taxon>
    </lineage>
</organism>
<dbReference type="AlphaFoldDB" id="A0A0G0EDB2"/>
<evidence type="ECO:0000313" key="2">
    <source>
        <dbReference type="EMBL" id="KKP73210.1"/>
    </source>
</evidence>
<name>A0A0G0EDB2_9BACT</name>
<dbReference type="EMBL" id="LBQC01000006">
    <property type="protein sequence ID" value="KKP73210.1"/>
    <property type="molecule type" value="Genomic_DNA"/>
</dbReference>
<evidence type="ECO:0000313" key="3">
    <source>
        <dbReference type="Proteomes" id="UP000034457"/>
    </source>
</evidence>
<comment type="caution">
    <text evidence="2">The sequence shown here is derived from an EMBL/GenBank/DDBJ whole genome shotgun (WGS) entry which is preliminary data.</text>
</comment>
<dbReference type="SMART" id="SM00471">
    <property type="entry name" value="HDc"/>
    <property type="match status" value="1"/>
</dbReference>
<dbReference type="STRING" id="1618478.UR68_C0006G0027"/>
<dbReference type="CDD" id="cd00077">
    <property type="entry name" value="HDc"/>
    <property type="match status" value="1"/>
</dbReference>
<accession>A0A0G0EDB2</accession>
<dbReference type="Gene3D" id="1.10.3210.10">
    <property type="entry name" value="Hypothetical protein af1432"/>
    <property type="match status" value="1"/>
</dbReference>
<feature type="domain" description="HD-GYP" evidence="1">
    <location>
        <begin position="74"/>
        <end position="270"/>
    </location>
</feature>
<dbReference type="SUPFAM" id="SSF109604">
    <property type="entry name" value="HD-domain/PDEase-like"/>
    <property type="match status" value="1"/>
</dbReference>
<dbReference type="Pfam" id="PF13487">
    <property type="entry name" value="HD_5"/>
    <property type="match status" value="1"/>
</dbReference>
<dbReference type="PANTHER" id="PTHR45228">
    <property type="entry name" value="CYCLIC DI-GMP PHOSPHODIESTERASE TM_0186-RELATED"/>
    <property type="match status" value="1"/>
</dbReference>
<gene>
    <name evidence="2" type="ORF">UR68_C0006G0027</name>
</gene>
<evidence type="ECO:0000259" key="1">
    <source>
        <dbReference type="PROSITE" id="PS51832"/>
    </source>
</evidence>
<dbReference type="Proteomes" id="UP000034457">
    <property type="component" value="Unassembled WGS sequence"/>
</dbReference>
<protein>
    <submittedName>
        <fullName evidence="2">Metal dependent phosphohydrolase</fullName>
    </submittedName>
</protein>
<sequence length="270" mass="31307">MAQIETSRILRVSGHNEIIQSPLPKTPEQLMFKYTLLEKRLDDLWTKKIIGKKGIPKIINESVEDLFKRSIPSHISLDQVTNEYLLPLLDIHNKTYADHSRRVAKMTYNLAFDYGLKNPENAFTQKELTDLYYSALLHDIGKIVIPNSILDSQNGQRGIRDIEITRDHTHFTGYILSLIPQTRHLAYISALHHERQKGNGYYKVDPNDISPLSQFITMADYFDAITNDRIYQGSETTEEAYIKMVNQVQLFIPLVLKHLQKSESFFEKLK</sequence>
<dbReference type="InterPro" id="IPR003607">
    <property type="entry name" value="HD/PDEase_dom"/>
</dbReference>
<dbReference type="InterPro" id="IPR052020">
    <property type="entry name" value="Cyclic_di-GMP/3'3'-cGAMP_PDE"/>
</dbReference>
<dbReference type="InterPro" id="IPR037522">
    <property type="entry name" value="HD_GYP_dom"/>
</dbReference>
<proteinExistence type="predicted"/>
<reference evidence="2 3" key="1">
    <citation type="journal article" date="2015" name="Nature">
        <title>rRNA introns, odd ribosomes, and small enigmatic genomes across a large radiation of phyla.</title>
        <authorList>
            <person name="Brown C.T."/>
            <person name="Hug L.A."/>
            <person name="Thomas B.C."/>
            <person name="Sharon I."/>
            <person name="Castelle C.J."/>
            <person name="Singh A."/>
            <person name="Wilkins M.J."/>
            <person name="Williams K.H."/>
            <person name="Banfield J.F."/>
        </authorList>
    </citation>
    <scope>NUCLEOTIDE SEQUENCE [LARGE SCALE GENOMIC DNA]</scope>
</reference>
<dbReference type="GO" id="GO:0016787">
    <property type="term" value="F:hydrolase activity"/>
    <property type="evidence" value="ECO:0007669"/>
    <property type="project" value="UniProtKB-KW"/>
</dbReference>
<dbReference type="PROSITE" id="PS51832">
    <property type="entry name" value="HD_GYP"/>
    <property type="match status" value="1"/>
</dbReference>